<name>A0A0W7WNK2_9RHOB</name>
<gene>
    <name evidence="6" type="ORF">AVJ23_00085</name>
</gene>
<sequence length="187" mass="20525">MKKQAYWMSGALVLLMATTGMAMAQGKGGEGRGARIDAMFESFDLDGDGKVTAAEIEEAGAQRFAAADTDGDGFLSADEVAAQAEQRRAERMEKRRAARAEAMLERLDTDGDGKLSPQEAAKRGPAATGFDRMLQRLDADEDGAISREEIETAQAQMHDRRDRGGRFHDRGDHEHRGGGMPRWMQRH</sequence>
<dbReference type="PANTHER" id="PTHR10827">
    <property type="entry name" value="RETICULOCALBIN"/>
    <property type="match status" value="1"/>
</dbReference>
<dbReference type="STRING" id="1685382.AVJ23_00085"/>
<dbReference type="InterPro" id="IPR011992">
    <property type="entry name" value="EF-hand-dom_pair"/>
</dbReference>
<keyword evidence="1" id="KW-0479">Metal-binding</keyword>
<dbReference type="RefSeq" id="WP_058860123.1">
    <property type="nucleotide sequence ID" value="NZ_LPXO01000001.1"/>
</dbReference>
<keyword evidence="4" id="KW-0732">Signal</keyword>
<feature type="region of interest" description="Disordered" evidence="3">
    <location>
        <begin position="151"/>
        <end position="187"/>
    </location>
</feature>
<evidence type="ECO:0000256" key="1">
    <source>
        <dbReference type="ARBA" id="ARBA00022723"/>
    </source>
</evidence>
<dbReference type="Proteomes" id="UP000054396">
    <property type="component" value="Unassembled WGS sequence"/>
</dbReference>
<dbReference type="InterPro" id="IPR018247">
    <property type="entry name" value="EF_Hand_1_Ca_BS"/>
</dbReference>
<dbReference type="Pfam" id="PF13202">
    <property type="entry name" value="EF-hand_5"/>
    <property type="match status" value="2"/>
</dbReference>
<dbReference type="SMART" id="SM00054">
    <property type="entry name" value="EFh"/>
    <property type="match status" value="3"/>
</dbReference>
<feature type="signal peptide" evidence="4">
    <location>
        <begin position="1"/>
        <end position="24"/>
    </location>
</feature>
<dbReference type="PANTHER" id="PTHR10827:SF98">
    <property type="entry name" value="45 KDA CALCIUM-BINDING PROTEIN"/>
    <property type="match status" value="1"/>
</dbReference>
<comment type="caution">
    <text evidence="6">The sequence shown here is derived from an EMBL/GenBank/DDBJ whole genome shotgun (WGS) entry which is preliminary data.</text>
</comment>
<evidence type="ECO:0000256" key="2">
    <source>
        <dbReference type="ARBA" id="ARBA00022737"/>
    </source>
</evidence>
<organism evidence="6 7">
    <name type="scientific">Pseudoponticoccus marisrubri</name>
    <dbReference type="NCBI Taxonomy" id="1685382"/>
    <lineage>
        <taxon>Bacteria</taxon>
        <taxon>Pseudomonadati</taxon>
        <taxon>Pseudomonadota</taxon>
        <taxon>Alphaproteobacteria</taxon>
        <taxon>Rhodobacterales</taxon>
        <taxon>Roseobacteraceae</taxon>
        <taxon>Pseudoponticoccus</taxon>
    </lineage>
</organism>
<keyword evidence="2" id="KW-0677">Repeat</keyword>
<evidence type="ECO:0000313" key="6">
    <source>
        <dbReference type="EMBL" id="KUF12173.1"/>
    </source>
</evidence>
<keyword evidence="7" id="KW-1185">Reference proteome</keyword>
<feature type="domain" description="EF-hand" evidence="5">
    <location>
        <begin position="125"/>
        <end position="160"/>
    </location>
</feature>
<evidence type="ECO:0000256" key="3">
    <source>
        <dbReference type="SAM" id="MobiDB-lite"/>
    </source>
</evidence>
<evidence type="ECO:0000256" key="4">
    <source>
        <dbReference type="SAM" id="SignalP"/>
    </source>
</evidence>
<dbReference type="PROSITE" id="PS50222">
    <property type="entry name" value="EF_HAND_2"/>
    <property type="match status" value="2"/>
</dbReference>
<dbReference type="Gene3D" id="1.10.238.10">
    <property type="entry name" value="EF-hand"/>
    <property type="match status" value="2"/>
</dbReference>
<protein>
    <recommendedName>
        <fullName evidence="5">EF-hand domain-containing protein</fullName>
    </recommendedName>
</protein>
<feature type="region of interest" description="Disordered" evidence="3">
    <location>
        <begin position="109"/>
        <end position="129"/>
    </location>
</feature>
<accession>A0A0W7WNK2</accession>
<dbReference type="PROSITE" id="PS00018">
    <property type="entry name" value="EF_HAND_1"/>
    <property type="match status" value="3"/>
</dbReference>
<dbReference type="Pfam" id="PF13499">
    <property type="entry name" value="EF-hand_7"/>
    <property type="match status" value="1"/>
</dbReference>
<evidence type="ECO:0000313" key="7">
    <source>
        <dbReference type="Proteomes" id="UP000054396"/>
    </source>
</evidence>
<dbReference type="EMBL" id="LPXO01000001">
    <property type="protein sequence ID" value="KUF12173.1"/>
    <property type="molecule type" value="Genomic_DNA"/>
</dbReference>
<dbReference type="InterPro" id="IPR002048">
    <property type="entry name" value="EF_hand_dom"/>
</dbReference>
<proteinExistence type="predicted"/>
<feature type="compositionally biased region" description="Basic and acidic residues" evidence="3">
    <location>
        <begin position="157"/>
        <end position="177"/>
    </location>
</feature>
<evidence type="ECO:0000259" key="5">
    <source>
        <dbReference type="PROSITE" id="PS50222"/>
    </source>
</evidence>
<dbReference type="OrthoDB" id="5470953at2"/>
<dbReference type="GO" id="GO:0005509">
    <property type="term" value="F:calcium ion binding"/>
    <property type="evidence" value="ECO:0007669"/>
    <property type="project" value="InterPro"/>
</dbReference>
<dbReference type="SUPFAM" id="SSF47473">
    <property type="entry name" value="EF-hand"/>
    <property type="match status" value="1"/>
</dbReference>
<feature type="chain" id="PRO_5006936464" description="EF-hand domain-containing protein" evidence="4">
    <location>
        <begin position="25"/>
        <end position="187"/>
    </location>
</feature>
<dbReference type="AlphaFoldDB" id="A0A0W7WNK2"/>
<feature type="domain" description="EF-hand" evidence="5">
    <location>
        <begin position="31"/>
        <end position="66"/>
    </location>
</feature>
<reference evidence="6 7" key="1">
    <citation type="submission" date="2015-12" db="EMBL/GenBank/DDBJ databases">
        <authorList>
            <person name="Shamseldin A."/>
            <person name="Moawad H."/>
            <person name="Abd El-Rahim W.M."/>
            <person name="Sadowsky M.J."/>
        </authorList>
    </citation>
    <scope>NUCLEOTIDE SEQUENCE [LARGE SCALE GENOMIC DNA]</scope>
    <source>
        <strain evidence="6 7">SJ5A-1</strain>
    </source>
</reference>